<keyword evidence="5" id="KW-0411">Iron-sulfur</keyword>
<dbReference type="PANTHER" id="PTHR10371:SF3">
    <property type="entry name" value="NADH DEHYDROGENASE [UBIQUINONE] FLAVOPROTEIN 2, MITOCHONDRIAL"/>
    <property type="match status" value="1"/>
</dbReference>
<keyword evidence="3" id="KW-0479">Metal-binding</keyword>
<accession>A0A6J7F9W7</accession>
<dbReference type="SUPFAM" id="SSF52833">
    <property type="entry name" value="Thioredoxin-like"/>
    <property type="match status" value="1"/>
</dbReference>
<gene>
    <name evidence="7" type="ORF">UFOPK3519_00354</name>
</gene>
<dbReference type="GO" id="GO:0046872">
    <property type="term" value="F:metal ion binding"/>
    <property type="evidence" value="ECO:0007669"/>
    <property type="project" value="UniProtKB-KW"/>
</dbReference>
<keyword evidence="4" id="KW-0408">Iron</keyword>
<dbReference type="FunFam" id="1.10.10.1590:FF:000001">
    <property type="entry name" value="NADH-quinone oxidoreductase subunit E"/>
    <property type="match status" value="1"/>
</dbReference>
<dbReference type="AlphaFoldDB" id="A0A6J7F9W7"/>
<comment type="cofactor">
    <cofactor evidence="6">
        <name>[2Fe-2S] cluster</name>
        <dbReference type="ChEBI" id="CHEBI:190135"/>
    </cofactor>
</comment>
<dbReference type="InterPro" id="IPR042128">
    <property type="entry name" value="NuoE_dom"/>
</dbReference>
<reference evidence="7" key="1">
    <citation type="submission" date="2020-05" db="EMBL/GenBank/DDBJ databases">
        <authorList>
            <person name="Chiriac C."/>
            <person name="Salcher M."/>
            <person name="Ghai R."/>
            <person name="Kavagutti S V."/>
        </authorList>
    </citation>
    <scope>NUCLEOTIDE SEQUENCE</scope>
</reference>
<dbReference type="Gene3D" id="1.10.10.1590">
    <property type="entry name" value="NADH-quinone oxidoreductase subunit E"/>
    <property type="match status" value="1"/>
</dbReference>
<proteinExistence type="inferred from homology"/>
<dbReference type="GO" id="GO:0051537">
    <property type="term" value="F:2 iron, 2 sulfur cluster binding"/>
    <property type="evidence" value="ECO:0007669"/>
    <property type="project" value="UniProtKB-KW"/>
</dbReference>
<evidence type="ECO:0000256" key="1">
    <source>
        <dbReference type="ARBA" id="ARBA00010643"/>
    </source>
</evidence>
<dbReference type="Gene3D" id="3.40.30.10">
    <property type="entry name" value="Glutaredoxin"/>
    <property type="match status" value="1"/>
</dbReference>
<dbReference type="CDD" id="cd03064">
    <property type="entry name" value="TRX_Fd_NuoE"/>
    <property type="match status" value="1"/>
</dbReference>
<evidence type="ECO:0000313" key="7">
    <source>
        <dbReference type="EMBL" id="CAB4892257.1"/>
    </source>
</evidence>
<keyword evidence="2" id="KW-0001">2Fe-2S</keyword>
<evidence type="ECO:0000256" key="3">
    <source>
        <dbReference type="ARBA" id="ARBA00022723"/>
    </source>
</evidence>
<evidence type="ECO:0000256" key="2">
    <source>
        <dbReference type="ARBA" id="ARBA00022714"/>
    </source>
</evidence>
<evidence type="ECO:0000256" key="6">
    <source>
        <dbReference type="ARBA" id="ARBA00034078"/>
    </source>
</evidence>
<dbReference type="NCBIfam" id="TIGR01958">
    <property type="entry name" value="nuoE_fam"/>
    <property type="match status" value="1"/>
</dbReference>
<dbReference type="InterPro" id="IPR036249">
    <property type="entry name" value="Thioredoxin-like_sf"/>
</dbReference>
<dbReference type="EMBL" id="CAFBMG010000016">
    <property type="protein sequence ID" value="CAB4892257.1"/>
    <property type="molecule type" value="Genomic_DNA"/>
</dbReference>
<evidence type="ECO:0000256" key="4">
    <source>
        <dbReference type="ARBA" id="ARBA00023004"/>
    </source>
</evidence>
<dbReference type="PANTHER" id="PTHR10371">
    <property type="entry name" value="NADH DEHYDROGENASE UBIQUINONE FLAVOPROTEIN 2, MITOCHONDRIAL"/>
    <property type="match status" value="1"/>
</dbReference>
<comment type="similarity">
    <text evidence="1">Belongs to the complex I 24 kDa subunit family.</text>
</comment>
<dbReference type="GO" id="GO:0003954">
    <property type="term" value="F:NADH dehydrogenase activity"/>
    <property type="evidence" value="ECO:0007669"/>
    <property type="project" value="TreeGrafter"/>
</dbReference>
<evidence type="ECO:0000256" key="5">
    <source>
        <dbReference type="ARBA" id="ARBA00023014"/>
    </source>
</evidence>
<sequence length="225" mass="24214">MSRFSPANQRLAQEIIRRYPVAKSATIPLCHLAQEQDGYLADDAMAQIAELVGCSSAEVLGTASFYEMFKMHSVGKFCLGVCTNISCQLLGGEELLEHAEQTLGIRPGGTTADGLFTLEDVECIAACTEAPAVQVNYRYFHRLSPADLDQLIEELRSGALDDVIPPHGTLGKVRQDLGEDRIANITAPEDQTEPVWLRRHRELAEAAAAADAADAATPSTAGTNS</sequence>
<dbReference type="InterPro" id="IPR002023">
    <property type="entry name" value="NuoE-like"/>
</dbReference>
<protein>
    <submittedName>
        <fullName evidence="7">Unannotated protein</fullName>
    </submittedName>
</protein>
<organism evidence="7">
    <name type="scientific">freshwater metagenome</name>
    <dbReference type="NCBI Taxonomy" id="449393"/>
    <lineage>
        <taxon>unclassified sequences</taxon>
        <taxon>metagenomes</taxon>
        <taxon>ecological metagenomes</taxon>
    </lineage>
</organism>
<name>A0A6J7F9W7_9ZZZZ</name>
<dbReference type="Pfam" id="PF01257">
    <property type="entry name" value="2Fe-2S_thioredx"/>
    <property type="match status" value="1"/>
</dbReference>
<dbReference type="InterPro" id="IPR041921">
    <property type="entry name" value="NuoE_N"/>
</dbReference>